<evidence type="ECO:0000313" key="2">
    <source>
        <dbReference type="EMBL" id="KAF4656671.1"/>
    </source>
</evidence>
<evidence type="ECO:0000313" key="3">
    <source>
        <dbReference type="Proteomes" id="UP000572268"/>
    </source>
</evidence>
<sequence length="393" mass="44532">MLEEIKILSASHRRVANGSRKLPLRFSMLVLLVNALLPTLWAFQCFSEYEFSWHDPSGNLHINLFSVSHYQMKLWSFFTRQTPRPPLLEAYFVAKLNPQFKAQFEEECPATLVMSHALIALDMASTGDFDKAAVHFEYAMHYYGAATPVHQHIILHAWPINISSAELSKAMLLQDDVVSDTRVDLIVHAPSTSDPLGSFIAHLQRYSQHGDRLLLGGHHDVGIEHVRDLFAEVHLVNSEHYCETYLEGASKWNTTTNVKVYINLDETISLPLIIKVLQTDHRYLPEFLPLGKTGPSVSSFGDPEEHVGTSFLLKKPATLSAIERMREACLESPSFMARSFPDLFDVTAIGDRSLSWEVPVGLRLKGGNEHWRFDWRDVPLAPVVPRRPIVQID</sequence>
<evidence type="ECO:0000256" key="1">
    <source>
        <dbReference type="SAM" id="Phobius"/>
    </source>
</evidence>
<gene>
    <name evidence="2" type="ORF">FOL46_007728</name>
</gene>
<comment type="caution">
    <text evidence="2">The sequence shown here is derived from an EMBL/GenBank/DDBJ whole genome shotgun (WGS) entry which is preliminary data.</text>
</comment>
<dbReference type="AlphaFoldDB" id="A0A7J6LC20"/>
<name>A0A7J6LC20_PEROL</name>
<keyword evidence="1" id="KW-0812">Transmembrane</keyword>
<dbReference type="EMBL" id="JABANN010000565">
    <property type="protein sequence ID" value="KAF4656671.1"/>
    <property type="molecule type" value="Genomic_DNA"/>
</dbReference>
<feature type="transmembrane region" description="Helical" evidence="1">
    <location>
        <begin position="22"/>
        <end position="43"/>
    </location>
</feature>
<accession>A0A7J6LC20</accession>
<keyword evidence="1" id="KW-1133">Transmembrane helix</keyword>
<protein>
    <submittedName>
        <fullName evidence="2">Uncharacterized protein</fullName>
    </submittedName>
</protein>
<organism evidence="2 3">
    <name type="scientific">Perkinsus olseni</name>
    <name type="common">Perkinsus atlanticus</name>
    <dbReference type="NCBI Taxonomy" id="32597"/>
    <lineage>
        <taxon>Eukaryota</taxon>
        <taxon>Sar</taxon>
        <taxon>Alveolata</taxon>
        <taxon>Perkinsozoa</taxon>
        <taxon>Perkinsea</taxon>
        <taxon>Perkinsida</taxon>
        <taxon>Perkinsidae</taxon>
        <taxon>Perkinsus</taxon>
    </lineage>
</organism>
<proteinExistence type="predicted"/>
<keyword evidence="1" id="KW-0472">Membrane</keyword>
<reference evidence="2 3" key="1">
    <citation type="submission" date="2020-04" db="EMBL/GenBank/DDBJ databases">
        <title>Perkinsus olseni comparative genomics.</title>
        <authorList>
            <person name="Bogema D.R."/>
        </authorList>
    </citation>
    <scope>NUCLEOTIDE SEQUENCE [LARGE SCALE GENOMIC DNA]</scope>
    <source>
        <strain evidence="2">ATCC PRA-31</strain>
    </source>
</reference>
<dbReference type="Proteomes" id="UP000572268">
    <property type="component" value="Unassembled WGS sequence"/>
</dbReference>